<dbReference type="InterPro" id="IPR004843">
    <property type="entry name" value="Calcineurin-like_PHP"/>
</dbReference>
<reference evidence="6" key="1">
    <citation type="submission" date="2019-08" db="EMBL/GenBank/DDBJ databases">
        <title>Complete Genome Sequence of the Polysaccharide-Degrading Rumen Bacterium Pseudobutyrivibrio xylanivorans MA3014.</title>
        <authorList>
            <person name="Palevich N."/>
            <person name="Maclean P.H."/>
            <person name="Kelly W.J."/>
            <person name="Leahy S.C."/>
            <person name="Rakonjac J."/>
            <person name="Attwood G.T."/>
        </authorList>
    </citation>
    <scope>NUCLEOTIDE SEQUENCE [LARGE SCALE GENOMIC DNA]</scope>
    <source>
        <strain evidence="6">MA3014</strain>
    </source>
</reference>
<evidence type="ECO:0000313" key="6">
    <source>
        <dbReference type="Proteomes" id="UP000327030"/>
    </source>
</evidence>
<dbReference type="EMBL" id="CP043028">
    <property type="protein sequence ID" value="QFJ56045.1"/>
    <property type="molecule type" value="Genomic_DNA"/>
</dbReference>
<gene>
    <name evidence="5" type="ORF">FXF36_14720</name>
</gene>
<evidence type="ECO:0000313" key="5">
    <source>
        <dbReference type="EMBL" id="QFJ56045.1"/>
    </source>
</evidence>
<keyword evidence="3" id="KW-1133">Transmembrane helix</keyword>
<dbReference type="RefSeq" id="WP_151625385.1">
    <property type="nucleotide sequence ID" value="NZ_CP043028.1"/>
</dbReference>
<dbReference type="GO" id="GO:0046872">
    <property type="term" value="F:metal ion binding"/>
    <property type="evidence" value="ECO:0007669"/>
    <property type="project" value="UniProtKB-KW"/>
</dbReference>
<dbReference type="Gene3D" id="3.60.21.10">
    <property type="match status" value="1"/>
</dbReference>
<protein>
    <submittedName>
        <fullName evidence="5">Metallophosphoesterase</fullName>
    </submittedName>
</protein>
<dbReference type="PANTHER" id="PTHR31302:SF31">
    <property type="entry name" value="PHOSPHODIESTERASE YAEI"/>
    <property type="match status" value="1"/>
</dbReference>
<accession>A0A5P6VTK1</accession>
<dbReference type="GO" id="GO:0016020">
    <property type="term" value="C:membrane"/>
    <property type="evidence" value="ECO:0007669"/>
    <property type="project" value="GOC"/>
</dbReference>
<keyword evidence="1" id="KW-0479">Metal-binding</keyword>
<proteinExistence type="predicted"/>
<dbReference type="InterPro" id="IPR029052">
    <property type="entry name" value="Metallo-depent_PP-like"/>
</dbReference>
<dbReference type="PANTHER" id="PTHR31302">
    <property type="entry name" value="TRANSMEMBRANE PROTEIN WITH METALLOPHOSPHOESTERASE DOMAIN-RELATED"/>
    <property type="match status" value="1"/>
</dbReference>
<dbReference type="KEGG" id="pxv:FXF36_14720"/>
<evidence type="ECO:0000256" key="1">
    <source>
        <dbReference type="ARBA" id="ARBA00022723"/>
    </source>
</evidence>
<organism evidence="5 6">
    <name type="scientific">Pseudobutyrivibrio xylanivorans</name>
    <dbReference type="NCBI Taxonomy" id="185007"/>
    <lineage>
        <taxon>Bacteria</taxon>
        <taxon>Bacillati</taxon>
        <taxon>Bacillota</taxon>
        <taxon>Clostridia</taxon>
        <taxon>Lachnospirales</taxon>
        <taxon>Lachnospiraceae</taxon>
        <taxon>Pseudobutyrivibrio</taxon>
    </lineage>
</organism>
<dbReference type="AlphaFoldDB" id="A0A5P6VTK1"/>
<evidence type="ECO:0000256" key="2">
    <source>
        <dbReference type="ARBA" id="ARBA00022801"/>
    </source>
</evidence>
<name>A0A5P6VTK1_PSEXY</name>
<dbReference type="SUPFAM" id="SSF56300">
    <property type="entry name" value="Metallo-dependent phosphatases"/>
    <property type="match status" value="1"/>
</dbReference>
<dbReference type="GO" id="GO:0008758">
    <property type="term" value="F:UDP-2,3-diacylglucosamine hydrolase activity"/>
    <property type="evidence" value="ECO:0007669"/>
    <property type="project" value="TreeGrafter"/>
</dbReference>
<dbReference type="GO" id="GO:0009245">
    <property type="term" value="P:lipid A biosynthetic process"/>
    <property type="evidence" value="ECO:0007669"/>
    <property type="project" value="TreeGrafter"/>
</dbReference>
<keyword evidence="3" id="KW-0472">Membrane</keyword>
<feature type="domain" description="Calcineurin-like phosphoesterase" evidence="4">
    <location>
        <begin position="49"/>
        <end position="208"/>
    </location>
</feature>
<feature type="transmembrane region" description="Helical" evidence="3">
    <location>
        <begin position="9"/>
        <end position="29"/>
    </location>
</feature>
<evidence type="ECO:0000256" key="3">
    <source>
        <dbReference type="SAM" id="Phobius"/>
    </source>
</evidence>
<dbReference type="Pfam" id="PF00149">
    <property type="entry name" value="Metallophos"/>
    <property type="match status" value="1"/>
</dbReference>
<dbReference type="OrthoDB" id="9780884at2"/>
<dbReference type="InterPro" id="IPR051158">
    <property type="entry name" value="Metallophosphoesterase_sf"/>
</dbReference>
<sequence length="272" mass="30826">MKGSSKKRIILKCLLIIFGLLMCGFIAPLKLTKYDFRYENLPDEFDGYRIFQISDFHCKSFGKDEEPLIKMVKKANPDIIVLTGDIVDEVHTTKNAEALLKGITDLAPVYYVTGNHEYVSGAPYDEFIELCNQYGVKVLHDETVEIKKGNSKILLTGVDYTYNSVAHMKDVVGYANQNYFNVLLYHDSSKFNYISEYGYDLVLCGHGHGGLVRLPYFGGVFGTDGHLFPKYDYGVFKEKNSTMVSSSGLGNARIPRWNNPRECVVIKLHKEK</sequence>
<keyword evidence="2" id="KW-0378">Hydrolase</keyword>
<keyword evidence="3" id="KW-0812">Transmembrane</keyword>
<dbReference type="Proteomes" id="UP000327030">
    <property type="component" value="Chromosome 1"/>
</dbReference>
<evidence type="ECO:0000259" key="4">
    <source>
        <dbReference type="Pfam" id="PF00149"/>
    </source>
</evidence>